<comment type="caution">
    <text evidence="1">The sequence shown here is derived from an EMBL/GenBank/DDBJ whole genome shotgun (WGS) entry which is preliminary data.</text>
</comment>
<dbReference type="AlphaFoldDB" id="A0A7Z7AWP7"/>
<dbReference type="InterPro" id="IPR003477">
    <property type="entry name" value="PemK-like"/>
</dbReference>
<dbReference type="GO" id="GO:0003677">
    <property type="term" value="F:DNA binding"/>
    <property type="evidence" value="ECO:0007669"/>
    <property type="project" value="InterPro"/>
</dbReference>
<evidence type="ECO:0000313" key="2">
    <source>
        <dbReference type="Proteomes" id="UP000199259"/>
    </source>
</evidence>
<proteinExistence type="predicted"/>
<dbReference type="Gene3D" id="2.30.30.110">
    <property type="match status" value="1"/>
</dbReference>
<keyword evidence="2" id="KW-1185">Reference proteome</keyword>
<evidence type="ECO:0000313" key="1">
    <source>
        <dbReference type="EMBL" id="SDF66298.1"/>
    </source>
</evidence>
<organism evidence="1 2">
    <name type="scientific">Methanolobus vulcani</name>
    <dbReference type="NCBI Taxonomy" id="38026"/>
    <lineage>
        <taxon>Archaea</taxon>
        <taxon>Methanobacteriati</taxon>
        <taxon>Methanobacteriota</taxon>
        <taxon>Stenosarchaea group</taxon>
        <taxon>Methanomicrobia</taxon>
        <taxon>Methanosarcinales</taxon>
        <taxon>Methanosarcinaceae</taxon>
        <taxon>Methanolobus</taxon>
    </lineage>
</organism>
<sequence length="112" mass="12656">MSHWKKGSIVVIPFPFTDLTNTKKRPALVIADLEGEDVILSQITTSSNRQDEYAVTLSETDLDEGSLRVESLIRTNKIFTAAEDLIEYKVAKINAAKMEEVQNKLIDLFTKR</sequence>
<dbReference type="EMBL" id="FNCA01000003">
    <property type="protein sequence ID" value="SDF66298.1"/>
    <property type="molecule type" value="Genomic_DNA"/>
</dbReference>
<dbReference type="Pfam" id="PF02452">
    <property type="entry name" value="PemK_toxin"/>
    <property type="match status" value="1"/>
</dbReference>
<name>A0A7Z7AWP7_9EURY</name>
<reference evidence="1 2" key="1">
    <citation type="submission" date="2016-10" db="EMBL/GenBank/DDBJ databases">
        <authorList>
            <person name="Varghese N."/>
            <person name="Submissions S."/>
        </authorList>
    </citation>
    <scope>NUCLEOTIDE SEQUENCE [LARGE SCALE GENOMIC DNA]</scope>
    <source>
        <strain evidence="1 2">PL 12/M</strain>
    </source>
</reference>
<dbReference type="InterPro" id="IPR011067">
    <property type="entry name" value="Plasmid_toxin/cell-grow_inhib"/>
</dbReference>
<dbReference type="SUPFAM" id="SSF50118">
    <property type="entry name" value="Cell growth inhibitor/plasmid maintenance toxic component"/>
    <property type="match status" value="1"/>
</dbReference>
<gene>
    <name evidence="1" type="ORF">SAMN04488589_1049</name>
</gene>
<protein>
    <submittedName>
        <fullName evidence="1">mRNA interferase MazF</fullName>
    </submittedName>
</protein>
<dbReference type="Proteomes" id="UP000199259">
    <property type="component" value="Unassembled WGS sequence"/>
</dbReference>
<accession>A0A7Z7AWP7</accession>
<dbReference type="RefSeq" id="WP_091709336.1">
    <property type="nucleotide sequence ID" value="NZ_FNCA01000003.1"/>
</dbReference>
<dbReference type="OrthoDB" id="90963at2157"/>